<evidence type="ECO:0000313" key="2">
    <source>
        <dbReference type="Proteomes" id="UP000236735"/>
    </source>
</evidence>
<name>A0A1H5SDL5_XYLRU</name>
<sequence length="94" mass="11043">MIEKVKSLIFNERTELKDALRLPLCRKLYKDVKKSKGAEIAEKEALLLCNDVLWAKFISQYENRTWGQKYSLPVTGNEYDLWGTERNVYNGWIA</sequence>
<dbReference type="EMBL" id="FNUV01000001">
    <property type="protein sequence ID" value="SEF48726.1"/>
    <property type="molecule type" value="Genomic_DNA"/>
</dbReference>
<protein>
    <submittedName>
        <fullName evidence="1">Uncharacterized protein</fullName>
    </submittedName>
</protein>
<gene>
    <name evidence="1" type="ORF">SAMN05216354_0637</name>
</gene>
<reference evidence="1 2" key="1">
    <citation type="submission" date="2016-10" db="EMBL/GenBank/DDBJ databases">
        <authorList>
            <person name="de Groot N.N."/>
        </authorList>
    </citation>
    <scope>NUCLEOTIDE SEQUENCE [LARGE SCALE GENOMIC DNA]</scope>
    <source>
        <strain evidence="1 2">AR32</strain>
    </source>
</reference>
<dbReference type="RefSeq" id="WP_146063078.1">
    <property type="nucleotide sequence ID" value="NZ_FNUV01000001.1"/>
</dbReference>
<dbReference type="Proteomes" id="UP000236735">
    <property type="component" value="Unassembled WGS sequence"/>
</dbReference>
<accession>A0A1H5SDL5</accession>
<proteinExistence type="predicted"/>
<evidence type="ECO:0000313" key="1">
    <source>
        <dbReference type="EMBL" id="SEF48726.1"/>
    </source>
</evidence>
<organism evidence="1 2">
    <name type="scientific">Xylanibacter ruminicola</name>
    <name type="common">Prevotella ruminicola</name>
    <dbReference type="NCBI Taxonomy" id="839"/>
    <lineage>
        <taxon>Bacteria</taxon>
        <taxon>Pseudomonadati</taxon>
        <taxon>Bacteroidota</taxon>
        <taxon>Bacteroidia</taxon>
        <taxon>Bacteroidales</taxon>
        <taxon>Prevotellaceae</taxon>
        <taxon>Xylanibacter</taxon>
    </lineage>
</organism>
<dbReference type="AlphaFoldDB" id="A0A1H5SDL5"/>